<feature type="domain" description="NmrA-like" evidence="3">
    <location>
        <begin position="61"/>
        <end position="322"/>
    </location>
</feature>
<dbReference type="CDD" id="cd05251">
    <property type="entry name" value="NmrA_like_SDR_a"/>
    <property type="match status" value="1"/>
</dbReference>
<dbReference type="PANTHER" id="PTHR42748">
    <property type="entry name" value="NITROGEN METABOLITE REPRESSION PROTEIN NMRA FAMILY MEMBER"/>
    <property type="match status" value="1"/>
</dbReference>
<dbReference type="Pfam" id="PF05368">
    <property type="entry name" value="NmrA"/>
    <property type="match status" value="1"/>
</dbReference>
<dbReference type="InterPro" id="IPR008030">
    <property type="entry name" value="NmrA-like"/>
</dbReference>
<dbReference type="AlphaFoldDB" id="A0A165B4L0"/>
<organism evidence="4 5">
    <name type="scientific">Laetiporus sulphureus 93-53</name>
    <dbReference type="NCBI Taxonomy" id="1314785"/>
    <lineage>
        <taxon>Eukaryota</taxon>
        <taxon>Fungi</taxon>
        <taxon>Dikarya</taxon>
        <taxon>Basidiomycota</taxon>
        <taxon>Agaricomycotina</taxon>
        <taxon>Agaricomycetes</taxon>
        <taxon>Polyporales</taxon>
        <taxon>Laetiporus</taxon>
    </lineage>
</organism>
<dbReference type="STRING" id="1314785.A0A165B4L0"/>
<name>A0A165B4L0_9APHY</name>
<protein>
    <submittedName>
        <fullName evidence="4">NAD(P)-binding protein</fullName>
    </submittedName>
</protein>
<dbReference type="RefSeq" id="XP_040757962.1">
    <property type="nucleotide sequence ID" value="XM_040910248.1"/>
</dbReference>
<dbReference type="OrthoDB" id="300709at2759"/>
<dbReference type="GeneID" id="63827277"/>
<gene>
    <name evidence="4" type="ORF">LAESUDRAFT_732484</name>
</gene>
<sequence>MSEDRGSVRKYARIAESKTWGTYVSMYYKTEKANDRVLTRGPLFVKFEPPVMSTPTSDDSKKLILVIGATGAQGLAVVDKLLAPCEDGSPSPYAVRALTRNPQSQRAKALAEQGVEIVQGKFDDFDSVAVALKGAYGAWINTDGFTVGIEKEVWCGIRIYELARQARIKHYVWSSLDYASKLMDFNPIYRCEHSDGKGIVADFLKSQPSVVSDTDMSWTIVTSGPYMDMLQNIMFGPLKRRIDGTVVFAMPIKNGHAPMIALSDLGFFARYTFDNREGTSGQDLSIASDWVGWEYLKSTFERVTGQKAEIIHQSLDEWFENFERVDYPIANERTYGDGSTTWKENFQCWWAMWRDDVVKKDYDWIRKVNPKGHTLESWMREQQYGPELFQRSDYVLKNVEEGKGAMPNWERIDKL</sequence>
<evidence type="ECO:0000256" key="2">
    <source>
        <dbReference type="ARBA" id="ARBA00022857"/>
    </source>
</evidence>
<dbReference type="EMBL" id="KV427692">
    <property type="protein sequence ID" value="KZT00222.1"/>
    <property type="molecule type" value="Genomic_DNA"/>
</dbReference>
<reference evidence="4 5" key="1">
    <citation type="journal article" date="2016" name="Mol. Biol. Evol.">
        <title>Comparative Genomics of Early-Diverging Mushroom-Forming Fungi Provides Insights into the Origins of Lignocellulose Decay Capabilities.</title>
        <authorList>
            <person name="Nagy L.G."/>
            <person name="Riley R."/>
            <person name="Tritt A."/>
            <person name="Adam C."/>
            <person name="Daum C."/>
            <person name="Floudas D."/>
            <person name="Sun H."/>
            <person name="Yadav J.S."/>
            <person name="Pangilinan J."/>
            <person name="Larsson K.H."/>
            <person name="Matsuura K."/>
            <person name="Barry K."/>
            <person name="Labutti K."/>
            <person name="Kuo R."/>
            <person name="Ohm R.A."/>
            <person name="Bhattacharya S.S."/>
            <person name="Shirouzu T."/>
            <person name="Yoshinaga Y."/>
            <person name="Martin F.M."/>
            <person name="Grigoriev I.V."/>
            <person name="Hibbett D.S."/>
        </authorList>
    </citation>
    <scope>NUCLEOTIDE SEQUENCE [LARGE SCALE GENOMIC DNA]</scope>
    <source>
        <strain evidence="4 5">93-53</strain>
    </source>
</reference>
<dbReference type="GO" id="GO:0005634">
    <property type="term" value="C:nucleus"/>
    <property type="evidence" value="ECO:0007669"/>
    <property type="project" value="TreeGrafter"/>
</dbReference>
<evidence type="ECO:0000259" key="3">
    <source>
        <dbReference type="Pfam" id="PF05368"/>
    </source>
</evidence>
<evidence type="ECO:0000256" key="1">
    <source>
        <dbReference type="ARBA" id="ARBA00006328"/>
    </source>
</evidence>
<keyword evidence="2" id="KW-0521">NADP</keyword>
<dbReference type="InterPro" id="IPR036291">
    <property type="entry name" value="NAD(P)-bd_dom_sf"/>
</dbReference>
<comment type="similarity">
    <text evidence="1">Belongs to the NmrA-type oxidoreductase family.</text>
</comment>
<dbReference type="Gene3D" id="3.40.50.720">
    <property type="entry name" value="NAD(P)-binding Rossmann-like Domain"/>
    <property type="match status" value="1"/>
</dbReference>
<dbReference type="Gene3D" id="3.90.25.10">
    <property type="entry name" value="UDP-galactose 4-epimerase, domain 1"/>
    <property type="match status" value="1"/>
</dbReference>
<dbReference type="Proteomes" id="UP000076871">
    <property type="component" value="Unassembled WGS sequence"/>
</dbReference>
<dbReference type="InterPro" id="IPR051164">
    <property type="entry name" value="NmrA-like_oxidored"/>
</dbReference>
<evidence type="ECO:0000313" key="4">
    <source>
        <dbReference type="EMBL" id="KZT00222.1"/>
    </source>
</evidence>
<accession>A0A165B4L0</accession>
<dbReference type="InParanoid" id="A0A165B4L0"/>
<evidence type="ECO:0000313" key="5">
    <source>
        <dbReference type="Proteomes" id="UP000076871"/>
    </source>
</evidence>
<keyword evidence="5" id="KW-1185">Reference proteome</keyword>
<dbReference type="SUPFAM" id="SSF51735">
    <property type="entry name" value="NAD(P)-binding Rossmann-fold domains"/>
    <property type="match status" value="1"/>
</dbReference>
<proteinExistence type="inferred from homology"/>
<dbReference type="PANTHER" id="PTHR42748:SF14">
    <property type="entry name" value="SNOAL-LIKE DOMAIN-CONTAINING PROTEIN"/>
    <property type="match status" value="1"/>
</dbReference>